<proteinExistence type="predicted"/>
<feature type="region of interest" description="Disordered" evidence="1">
    <location>
        <begin position="149"/>
        <end position="169"/>
    </location>
</feature>
<name>A0AAD4GII4_BOLED</name>
<organism evidence="2 3">
    <name type="scientific">Boletus edulis BED1</name>
    <dbReference type="NCBI Taxonomy" id="1328754"/>
    <lineage>
        <taxon>Eukaryota</taxon>
        <taxon>Fungi</taxon>
        <taxon>Dikarya</taxon>
        <taxon>Basidiomycota</taxon>
        <taxon>Agaricomycotina</taxon>
        <taxon>Agaricomycetes</taxon>
        <taxon>Agaricomycetidae</taxon>
        <taxon>Boletales</taxon>
        <taxon>Boletineae</taxon>
        <taxon>Boletaceae</taxon>
        <taxon>Boletoideae</taxon>
        <taxon>Boletus</taxon>
    </lineage>
</organism>
<evidence type="ECO:0000313" key="3">
    <source>
        <dbReference type="Proteomes" id="UP001194468"/>
    </source>
</evidence>
<keyword evidence="3" id="KW-1185">Reference proteome</keyword>
<dbReference type="AlphaFoldDB" id="A0AAD4GII4"/>
<evidence type="ECO:0000256" key="1">
    <source>
        <dbReference type="SAM" id="MobiDB-lite"/>
    </source>
</evidence>
<reference evidence="2" key="1">
    <citation type="submission" date="2019-10" db="EMBL/GenBank/DDBJ databases">
        <authorList>
            <consortium name="DOE Joint Genome Institute"/>
            <person name="Kuo A."/>
            <person name="Miyauchi S."/>
            <person name="Kiss E."/>
            <person name="Drula E."/>
            <person name="Kohler A."/>
            <person name="Sanchez-Garcia M."/>
            <person name="Andreopoulos B."/>
            <person name="Barry K.W."/>
            <person name="Bonito G."/>
            <person name="Buee M."/>
            <person name="Carver A."/>
            <person name="Chen C."/>
            <person name="Cichocki N."/>
            <person name="Clum A."/>
            <person name="Culley D."/>
            <person name="Crous P.W."/>
            <person name="Fauchery L."/>
            <person name="Girlanda M."/>
            <person name="Hayes R."/>
            <person name="Keri Z."/>
            <person name="LaButti K."/>
            <person name="Lipzen A."/>
            <person name="Lombard V."/>
            <person name="Magnuson J."/>
            <person name="Maillard F."/>
            <person name="Morin E."/>
            <person name="Murat C."/>
            <person name="Nolan M."/>
            <person name="Ohm R."/>
            <person name="Pangilinan J."/>
            <person name="Pereira M."/>
            <person name="Perotto S."/>
            <person name="Peter M."/>
            <person name="Riley R."/>
            <person name="Sitrit Y."/>
            <person name="Stielow B."/>
            <person name="Szollosi G."/>
            <person name="Zifcakova L."/>
            <person name="Stursova M."/>
            <person name="Spatafora J.W."/>
            <person name="Tedersoo L."/>
            <person name="Vaario L.-M."/>
            <person name="Yamada A."/>
            <person name="Yan M."/>
            <person name="Wang P."/>
            <person name="Xu J."/>
            <person name="Bruns T."/>
            <person name="Baldrian P."/>
            <person name="Vilgalys R."/>
            <person name="Henrissat B."/>
            <person name="Grigoriev I.V."/>
            <person name="Hibbett D."/>
            <person name="Nagy L.G."/>
            <person name="Martin F.M."/>
        </authorList>
    </citation>
    <scope>NUCLEOTIDE SEQUENCE</scope>
    <source>
        <strain evidence="2">BED1</strain>
    </source>
</reference>
<reference evidence="2" key="2">
    <citation type="journal article" date="2020" name="Nat. Commun.">
        <title>Large-scale genome sequencing of mycorrhizal fungi provides insights into the early evolution of symbiotic traits.</title>
        <authorList>
            <person name="Miyauchi S."/>
            <person name="Kiss E."/>
            <person name="Kuo A."/>
            <person name="Drula E."/>
            <person name="Kohler A."/>
            <person name="Sanchez-Garcia M."/>
            <person name="Morin E."/>
            <person name="Andreopoulos B."/>
            <person name="Barry K.W."/>
            <person name="Bonito G."/>
            <person name="Buee M."/>
            <person name="Carver A."/>
            <person name="Chen C."/>
            <person name="Cichocki N."/>
            <person name="Clum A."/>
            <person name="Culley D."/>
            <person name="Crous P.W."/>
            <person name="Fauchery L."/>
            <person name="Girlanda M."/>
            <person name="Hayes R.D."/>
            <person name="Keri Z."/>
            <person name="LaButti K."/>
            <person name="Lipzen A."/>
            <person name="Lombard V."/>
            <person name="Magnuson J."/>
            <person name="Maillard F."/>
            <person name="Murat C."/>
            <person name="Nolan M."/>
            <person name="Ohm R.A."/>
            <person name="Pangilinan J."/>
            <person name="Pereira M.F."/>
            <person name="Perotto S."/>
            <person name="Peter M."/>
            <person name="Pfister S."/>
            <person name="Riley R."/>
            <person name="Sitrit Y."/>
            <person name="Stielow J.B."/>
            <person name="Szollosi G."/>
            <person name="Zifcakova L."/>
            <person name="Stursova M."/>
            <person name="Spatafora J.W."/>
            <person name="Tedersoo L."/>
            <person name="Vaario L.M."/>
            <person name="Yamada A."/>
            <person name="Yan M."/>
            <person name="Wang P."/>
            <person name="Xu J."/>
            <person name="Bruns T."/>
            <person name="Baldrian P."/>
            <person name="Vilgalys R."/>
            <person name="Dunand C."/>
            <person name="Henrissat B."/>
            <person name="Grigoriev I.V."/>
            <person name="Hibbett D."/>
            <person name="Nagy L.G."/>
            <person name="Martin F.M."/>
        </authorList>
    </citation>
    <scope>NUCLEOTIDE SEQUENCE</scope>
    <source>
        <strain evidence="2">BED1</strain>
    </source>
</reference>
<dbReference type="EMBL" id="WHUW01000005">
    <property type="protein sequence ID" value="KAF8446114.1"/>
    <property type="molecule type" value="Genomic_DNA"/>
</dbReference>
<protein>
    <submittedName>
        <fullName evidence="2">Uncharacterized protein</fullName>
    </submittedName>
</protein>
<gene>
    <name evidence="2" type="ORF">L210DRAFT_2956555</name>
</gene>
<accession>A0AAD4GII4</accession>
<comment type="caution">
    <text evidence="2">The sequence shown here is derived from an EMBL/GenBank/DDBJ whole genome shotgun (WGS) entry which is preliminary data.</text>
</comment>
<dbReference type="Proteomes" id="UP001194468">
    <property type="component" value="Unassembled WGS sequence"/>
</dbReference>
<sequence length="169" mass="18627">MSLHVPPYYILVSLQHNSPNQSNALVHADIEYRYADDSPLSLLPHFPDEHVLVFNYDPAAPAKPTISSTSSQLALSGVKVLPAPGARVDEDASKNDNMYILEVTSTSDDQTGSGVESSQTYLQNPKAILTRFKQSNADLRRILEYPSAPTVDHLSEPHPQPEFPFSIAR</sequence>
<evidence type="ECO:0000313" key="2">
    <source>
        <dbReference type="EMBL" id="KAF8446114.1"/>
    </source>
</evidence>